<keyword evidence="3" id="KW-1185">Reference proteome</keyword>
<organism evidence="2 3">
    <name type="scientific">Trichoderma arundinaceum</name>
    <dbReference type="NCBI Taxonomy" id="490622"/>
    <lineage>
        <taxon>Eukaryota</taxon>
        <taxon>Fungi</taxon>
        <taxon>Dikarya</taxon>
        <taxon>Ascomycota</taxon>
        <taxon>Pezizomycotina</taxon>
        <taxon>Sordariomycetes</taxon>
        <taxon>Hypocreomycetidae</taxon>
        <taxon>Hypocreales</taxon>
        <taxon>Hypocreaceae</taxon>
        <taxon>Trichoderma</taxon>
    </lineage>
</organism>
<dbReference type="CDD" id="cd18186">
    <property type="entry name" value="BTB_POZ_ZBTB_KLHL-like"/>
    <property type="match status" value="1"/>
</dbReference>
<dbReference type="Proteomes" id="UP000266272">
    <property type="component" value="Unassembled WGS sequence"/>
</dbReference>
<reference evidence="2 3" key="1">
    <citation type="journal article" date="2018" name="PLoS Pathog.">
        <title>Evolution of structural diversity of trichothecenes, a family of toxins produced by plant pathogenic and entomopathogenic fungi.</title>
        <authorList>
            <person name="Proctor R.H."/>
            <person name="McCormick S.P."/>
            <person name="Kim H.S."/>
            <person name="Cardoza R.E."/>
            <person name="Stanley A.M."/>
            <person name="Lindo L."/>
            <person name="Kelly A."/>
            <person name="Brown D.W."/>
            <person name="Lee T."/>
            <person name="Vaughan M.M."/>
            <person name="Alexander N.J."/>
            <person name="Busman M."/>
            <person name="Gutierrez S."/>
        </authorList>
    </citation>
    <scope>NUCLEOTIDE SEQUENCE [LARGE SCALE GENOMIC DNA]</scope>
    <source>
        <strain evidence="2 3">IBT 40837</strain>
    </source>
</reference>
<dbReference type="Gene3D" id="3.30.710.10">
    <property type="entry name" value="Potassium Channel Kv1.1, Chain A"/>
    <property type="match status" value="1"/>
</dbReference>
<dbReference type="AlphaFoldDB" id="A0A395NJ69"/>
<dbReference type="PANTHER" id="PTHR47843:SF5">
    <property type="entry name" value="BTB_POZ DOMAIN PROTEIN"/>
    <property type="match status" value="1"/>
</dbReference>
<feature type="domain" description="BTB" evidence="1">
    <location>
        <begin position="20"/>
        <end position="87"/>
    </location>
</feature>
<gene>
    <name evidence="2" type="ORF">TARUN_6097</name>
</gene>
<protein>
    <recommendedName>
        <fullName evidence="1">BTB domain-containing protein</fullName>
    </recommendedName>
</protein>
<comment type="caution">
    <text evidence="2">The sequence shown here is derived from an EMBL/GenBank/DDBJ whole genome shotgun (WGS) entry which is preliminary data.</text>
</comment>
<dbReference type="Pfam" id="PF00651">
    <property type="entry name" value="BTB"/>
    <property type="match status" value="1"/>
</dbReference>
<dbReference type="SMART" id="SM00225">
    <property type="entry name" value="BTB"/>
    <property type="match status" value="1"/>
</dbReference>
<proteinExistence type="predicted"/>
<evidence type="ECO:0000313" key="3">
    <source>
        <dbReference type="Proteomes" id="UP000266272"/>
    </source>
</evidence>
<dbReference type="InterPro" id="IPR000210">
    <property type="entry name" value="BTB/POZ_dom"/>
</dbReference>
<dbReference type="SUPFAM" id="SSF54695">
    <property type="entry name" value="POZ domain"/>
    <property type="match status" value="1"/>
</dbReference>
<dbReference type="STRING" id="490622.A0A395NJ69"/>
<evidence type="ECO:0000313" key="2">
    <source>
        <dbReference type="EMBL" id="RFU76155.1"/>
    </source>
</evidence>
<sequence>MATLQNGVDLRQLMQSGQFSDLTFVCQGQEFKIHKLVVCSQSPVLAAAIKGQFKEAQTGVIQIDGFDVETVRRMVEFLYMGDYDIQHPEEDKAVTAAPSGANEEVNLDPEATSTAPLVPAQDTLHHVRVNAIADYYDVQGLALLATQKIRLAYQSNWDAKAFLSSAIEALGATGDESLHGMLALLAAQNLEELLKSEPCQLATLFGDFGLRFVRSYVRVLEDAKKDQIQHLLQQQSCLESRCRAADAKTNRATKSIEKIIALTNGRNHCRNGACKGVFQSYIELLGDSEQTYILRQNAAEEEMCRGDTAWEYKTGGKPL</sequence>
<dbReference type="OrthoDB" id="1022638at2759"/>
<evidence type="ECO:0000259" key="1">
    <source>
        <dbReference type="PROSITE" id="PS50097"/>
    </source>
</evidence>
<dbReference type="PANTHER" id="PTHR47843">
    <property type="entry name" value="BTB DOMAIN-CONTAINING PROTEIN-RELATED"/>
    <property type="match status" value="1"/>
</dbReference>
<accession>A0A395NJ69</accession>
<dbReference type="PROSITE" id="PS50097">
    <property type="entry name" value="BTB"/>
    <property type="match status" value="1"/>
</dbReference>
<dbReference type="EMBL" id="PXOA01000376">
    <property type="protein sequence ID" value="RFU76155.1"/>
    <property type="molecule type" value="Genomic_DNA"/>
</dbReference>
<name>A0A395NJ69_TRIAR</name>
<dbReference type="InterPro" id="IPR011333">
    <property type="entry name" value="SKP1/BTB/POZ_sf"/>
</dbReference>